<feature type="compositionally biased region" description="Low complexity" evidence="1">
    <location>
        <begin position="59"/>
        <end position="89"/>
    </location>
</feature>
<keyword evidence="4" id="KW-1185">Reference proteome</keyword>
<organism evidence="2 4">
    <name type="scientific">Plasmodiophora brassicae</name>
    <name type="common">Clubroot disease agent</name>
    <dbReference type="NCBI Taxonomy" id="37360"/>
    <lineage>
        <taxon>Eukaryota</taxon>
        <taxon>Sar</taxon>
        <taxon>Rhizaria</taxon>
        <taxon>Endomyxa</taxon>
        <taxon>Phytomyxea</taxon>
        <taxon>Plasmodiophorida</taxon>
        <taxon>Plasmodiophoridae</taxon>
        <taxon>Plasmodiophora</taxon>
    </lineage>
</organism>
<reference evidence="2 4" key="1">
    <citation type="submission" date="2015-02" db="EMBL/GenBank/DDBJ databases">
        <authorList>
            <person name="Chooi Y.-H."/>
        </authorList>
    </citation>
    <scope>NUCLEOTIDE SEQUENCE [LARGE SCALE GENOMIC DNA]</scope>
    <source>
        <strain evidence="2">E3</strain>
    </source>
</reference>
<name>A0A0G4IT93_PLABS</name>
<keyword evidence="3" id="KW-0496">Mitochondrion</keyword>
<evidence type="ECO:0000313" key="5">
    <source>
        <dbReference type="Proteomes" id="UP000290189"/>
    </source>
</evidence>
<feature type="region of interest" description="Disordered" evidence="1">
    <location>
        <begin position="38"/>
        <end position="167"/>
    </location>
</feature>
<evidence type="ECO:0000313" key="2">
    <source>
        <dbReference type="EMBL" id="CEO98485.1"/>
    </source>
</evidence>
<reference evidence="3 5" key="2">
    <citation type="submission" date="2018-03" db="EMBL/GenBank/DDBJ databases">
        <authorList>
            <person name="Fogelqvist J."/>
        </authorList>
    </citation>
    <scope>NUCLEOTIDE SEQUENCE [LARGE SCALE GENOMIC DNA]</scope>
</reference>
<dbReference type="Proteomes" id="UP000290189">
    <property type="component" value="Unassembled WGS sequence"/>
</dbReference>
<dbReference type="Proteomes" id="UP000039324">
    <property type="component" value="Unassembled WGS sequence"/>
</dbReference>
<evidence type="ECO:0000313" key="3">
    <source>
        <dbReference type="EMBL" id="SPQ95884.1"/>
    </source>
</evidence>
<sequence length="167" mass="17589">MGASCTKGTGVQTRVREQLAKPQTNTMAHKAVDKAVPEQYRQQAHSTVDKALQAAVPSNAQAGGATQAPPPNGQTQGYGMQAGQQQYTTNAAGMAGRPFGDDDAQRYATPGQPSYGQGRPVVHGGGGGGGQQYVQQTPGLHYGQYGQGGQQQRYAQQQQHDAYQGMR</sequence>
<dbReference type="EMBL" id="CDSF01000085">
    <property type="protein sequence ID" value="CEO98485.1"/>
    <property type="molecule type" value="Genomic_DNA"/>
</dbReference>
<geneLocation type="mitochondrion" evidence="3"/>
<evidence type="ECO:0000256" key="1">
    <source>
        <dbReference type="SAM" id="MobiDB-lite"/>
    </source>
</evidence>
<accession>A0A0G4IT93</accession>
<proteinExistence type="predicted"/>
<dbReference type="EMBL" id="OVEO01000004">
    <property type="protein sequence ID" value="SPQ95884.1"/>
    <property type="molecule type" value="Genomic_DNA"/>
</dbReference>
<gene>
    <name evidence="2" type="ORF">PBRA_006599</name>
    <name evidence="3" type="ORF">PLBR_LOCUS3099</name>
</gene>
<dbReference type="AlphaFoldDB" id="A0A0G4IT93"/>
<protein>
    <submittedName>
        <fullName evidence="2">Uncharacterized protein</fullName>
    </submittedName>
</protein>
<evidence type="ECO:0000313" key="4">
    <source>
        <dbReference type="Proteomes" id="UP000039324"/>
    </source>
</evidence>
<feature type="compositionally biased region" description="Low complexity" evidence="1">
    <location>
        <begin position="132"/>
        <end position="167"/>
    </location>
</feature>